<keyword evidence="6 9" id="KW-1133">Transmembrane helix</keyword>
<feature type="compositionally biased region" description="Basic and acidic residues" evidence="8">
    <location>
        <begin position="633"/>
        <end position="695"/>
    </location>
</feature>
<feature type="compositionally biased region" description="Basic and acidic residues" evidence="8">
    <location>
        <begin position="591"/>
        <end position="607"/>
    </location>
</feature>
<feature type="transmembrane region" description="Helical" evidence="9">
    <location>
        <begin position="123"/>
        <end position="146"/>
    </location>
</feature>
<feature type="transmembrane region" description="Helical" evidence="9">
    <location>
        <begin position="421"/>
        <end position="443"/>
    </location>
</feature>
<evidence type="ECO:0000256" key="7">
    <source>
        <dbReference type="ARBA" id="ARBA00023136"/>
    </source>
</evidence>
<keyword evidence="3 9" id="KW-0812">Transmembrane</keyword>
<feature type="transmembrane region" description="Helical" evidence="9">
    <location>
        <begin position="284"/>
        <end position="305"/>
    </location>
</feature>
<dbReference type="Proteomes" id="UP000490386">
    <property type="component" value="Unassembled WGS sequence"/>
</dbReference>
<keyword evidence="2" id="KW-1003">Cell membrane</keyword>
<feature type="transmembrane region" description="Helical" evidence="9">
    <location>
        <begin position="84"/>
        <end position="111"/>
    </location>
</feature>
<feature type="transmembrane region" description="Helical" evidence="9">
    <location>
        <begin position="200"/>
        <end position="222"/>
    </location>
</feature>
<dbReference type="GO" id="GO:0034204">
    <property type="term" value="P:lipid translocation"/>
    <property type="evidence" value="ECO:0007669"/>
    <property type="project" value="TreeGrafter"/>
</dbReference>
<evidence type="ECO:0000256" key="5">
    <source>
        <dbReference type="ARBA" id="ARBA00022984"/>
    </source>
</evidence>
<dbReference type="NCBIfam" id="TIGR01695">
    <property type="entry name" value="murJ_mviN"/>
    <property type="match status" value="1"/>
</dbReference>
<feature type="transmembrane region" description="Helical" evidence="9">
    <location>
        <begin position="494"/>
        <end position="519"/>
    </location>
</feature>
<feature type="transmembrane region" description="Helical" evidence="9">
    <location>
        <begin position="243"/>
        <end position="272"/>
    </location>
</feature>
<reference evidence="10 11" key="1">
    <citation type="submission" date="2019-09" db="EMBL/GenBank/DDBJ databases">
        <title>Phylogeny of genus Pseudoclavibacter and closely related genus.</title>
        <authorList>
            <person name="Li Y."/>
        </authorList>
    </citation>
    <scope>NUCLEOTIDE SEQUENCE [LARGE SCALE GENOMIC DNA]</scope>
    <source>
        <strain evidence="10 11">THG-MD12</strain>
    </source>
</reference>
<evidence type="ECO:0000313" key="10">
    <source>
        <dbReference type="EMBL" id="KAB1637689.1"/>
    </source>
</evidence>
<feature type="transmembrane region" description="Helical" evidence="9">
    <location>
        <begin position="21"/>
        <end position="41"/>
    </location>
</feature>
<feature type="transmembrane region" description="Helical" evidence="9">
    <location>
        <begin position="394"/>
        <end position="415"/>
    </location>
</feature>
<dbReference type="GO" id="GO:0009252">
    <property type="term" value="P:peptidoglycan biosynthetic process"/>
    <property type="evidence" value="ECO:0007669"/>
    <property type="project" value="UniProtKB-KW"/>
</dbReference>
<dbReference type="InterPro" id="IPR051050">
    <property type="entry name" value="Lipid_II_flippase_MurJ/MviN"/>
</dbReference>
<evidence type="ECO:0000256" key="2">
    <source>
        <dbReference type="ARBA" id="ARBA00022475"/>
    </source>
</evidence>
<feature type="compositionally biased region" description="Polar residues" evidence="8">
    <location>
        <begin position="565"/>
        <end position="577"/>
    </location>
</feature>
<name>A0A7J5B1R9_9MICO</name>
<keyword evidence="7 9" id="KW-0472">Membrane</keyword>
<accession>A0A7J5B1R9</accession>
<feature type="transmembrane region" description="Helical" evidence="9">
    <location>
        <begin position="463"/>
        <end position="482"/>
    </location>
</feature>
<evidence type="ECO:0000256" key="8">
    <source>
        <dbReference type="SAM" id="MobiDB-lite"/>
    </source>
</evidence>
<dbReference type="InterPro" id="IPR004268">
    <property type="entry name" value="MurJ"/>
</dbReference>
<dbReference type="OrthoDB" id="9786339at2"/>
<dbReference type="AlphaFoldDB" id="A0A7J5B1R9"/>
<feature type="region of interest" description="Disordered" evidence="8">
    <location>
        <begin position="565"/>
        <end position="614"/>
    </location>
</feature>
<feature type="region of interest" description="Disordered" evidence="8">
    <location>
        <begin position="629"/>
        <end position="695"/>
    </location>
</feature>
<evidence type="ECO:0000256" key="3">
    <source>
        <dbReference type="ARBA" id="ARBA00022692"/>
    </source>
</evidence>
<dbReference type="GO" id="GO:0015648">
    <property type="term" value="F:lipid-linked peptidoglycan transporter activity"/>
    <property type="evidence" value="ECO:0007669"/>
    <property type="project" value="TreeGrafter"/>
</dbReference>
<feature type="transmembrane region" description="Helical" evidence="9">
    <location>
        <begin position="158"/>
        <end position="180"/>
    </location>
</feature>
<evidence type="ECO:0000256" key="4">
    <source>
        <dbReference type="ARBA" id="ARBA00022960"/>
    </source>
</evidence>
<evidence type="ECO:0000256" key="1">
    <source>
        <dbReference type="ARBA" id="ARBA00004651"/>
    </source>
</evidence>
<dbReference type="Pfam" id="PF03023">
    <property type="entry name" value="MurJ"/>
    <property type="match status" value="1"/>
</dbReference>
<dbReference type="EMBL" id="WBJX01000003">
    <property type="protein sequence ID" value="KAB1637689.1"/>
    <property type="molecule type" value="Genomic_DNA"/>
</dbReference>
<keyword evidence="4" id="KW-0133">Cell shape</keyword>
<sequence length="695" mass="74399">MAQGIARASALLASGTMVSRVLGFVKAIVIAQTIGVIGVSADAFAGANQLPSNIYSIISVGLLNAVIVPQVVKAARHEDGGQLYVNRLVTLAMVLLGGLTILATVGAPIIGALYGASLSSEQLGLLVAFAYWCMPQIFFYGMYAVLGEILNARGLFGPFAWAPVINNVVGIAGLLLFSSIFGADPTGTGRNIDSWDPTMIAMLGGTATLGVAMQTIVLLFFWRRAGLRFGLDFQFRGTGLGQVGKLAGWTLGMLLVMQLAGLVETIVAYLASGENASIAAMQNAFLIFALPHAVVAVSIATAFFTRMSAAISDDRPQDFIRDLSEGSRLIGMFLLFSGFGLALVAVPFARIFATTDAGINSIAAILIAFLVGLIPFSGLFIVQRAFYALEDTKTVFFVFLFTVPLHIFGMALAAIGPVEFIVVGLALMQSIMSTLRLAILLVILRKRMGQLDFANITRSYVRFTVAAIAASIPALIVMVLLGTFQEDGFPRSGIFQALISCAIGAGIMALFYFPLLWVLKSPEFRGFARPVLARFGVKTGGPSSPARGEDEEGDLDADLLATFPDTATASGSDSAPTPWNLASEEAEPDTAEERRQAEEQEQREERVNAASWAFGGATEDLSTAGIILPMHSRTTEIPKVGRTEPPRTRRERREEERRAVIELAARREEEARLAREARDRADDGDGRGSPPRPKE</sequence>
<feature type="transmembrane region" description="Helical" evidence="9">
    <location>
        <begin position="359"/>
        <end position="382"/>
    </location>
</feature>
<evidence type="ECO:0000256" key="6">
    <source>
        <dbReference type="ARBA" id="ARBA00022989"/>
    </source>
</evidence>
<protein>
    <submittedName>
        <fullName evidence="10">Murein biosynthesis integral membrane protein MurJ</fullName>
    </submittedName>
</protein>
<proteinExistence type="predicted"/>
<dbReference type="PANTHER" id="PTHR47019:SF1">
    <property type="entry name" value="LIPID II FLIPPASE MURJ"/>
    <property type="match status" value="1"/>
</dbReference>
<comment type="subcellular location">
    <subcellularLocation>
        <location evidence="1">Cell membrane</location>
        <topology evidence="1">Multi-pass membrane protein</topology>
    </subcellularLocation>
</comment>
<comment type="caution">
    <text evidence="10">The sequence shown here is derived from an EMBL/GenBank/DDBJ whole genome shotgun (WGS) entry which is preliminary data.</text>
</comment>
<dbReference type="PANTHER" id="PTHR47019">
    <property type="entry name" value="LIPID II FLIPPASE MURJ"/>
    <property type="match status" value="1"/>
</dbReference>
<dbReference type="GO" id="GO:0005886">
    <property type="term" value="C:plasma membrane"/>
    <property type="evidence" value="ECO:0007669"/>
    <property type="project" value="UniProtKB-SubCell"/>
</dbReference>
<dbReference type="GO" id="GO:0008360">
    <property type="term" value="P:regulation of cell shape"/>
    <property type="evidence" value="ECO:0007669"/>
    <property type="project" value="UniProtKB-KW"/>
</dbReference>
<keyword evidence="5" id="KW-0573">Peptidoglycan synthesis</keyword>
<evidence type="ECO:0000313" key="11">
    <source>
        <dbReference type="Proteomes" id="UP000490386"/>
    </source>
</evidence>
<dbReference type="CDD" id="cd13123">
    <property type="entry name" value="MATE_MurJ_like"/>
    <property type="match status" value="1"/>
</dbReference>
<organism evidence="10 11">
    <name type="scientific">Pseudoclavibacter terrae</name>
    <dbReference type="NCBI Taxonomy" id="1530195"/>
    <lineage>
        <taxon>Bacteria</taxon>
        <taxon>Bacillati</taxon>
        <taxon>Actinomycetota</taxon>
        <taxon>Actinomycetes</taxon>
        <taxon>Micrococcales</taxon>
        <taxon>Microbacteriaceae</taxon>
        <taxon>Pseudoclavibacter</taxon>
    </lineage>
</organism>
<dbReference type="PRINTS" id="PR01806">
    <property type="entry name" value="VIRFACTRMVIN"/>
</dbReference>
<feature type="transmembrane region" description="Helical" evidence="9">
    <location>
        <begin position="329"/>
        <end position="353"/>
    </location>
</feature>
<gene>
    <name evidence="10" type="primary">murJ</name>
    <name evidence="10" type="ORF">F8O03_10770</name>
</gene>
<dbReference type="RefSeq" id="WP_151423874.1">
    <property type="nucleotide sequence ID" value="NZ_WBJX01000003.1"/>
</dbReference>
<feature type="transmembrane region" description="Helical" evidence="9">
    <location>
        <begin position="53"/>
        <end position="72"/>
    </location>
</feature>
<evidence type="ECO:0000256" key="9">
    <source>
        <dbReference type="SAM" id="Phobius"/>
    </source>
</evidence>
<keyword evidence="11" id="KW-1185">Reference proteome</keyword>